<evidence type="ECO:0008006" key="3">
    <source>
        <dbReference type="Google" id="ProtNLM"/>
    </source>
</evidence>
<keyword evidence="2" id="KW-1185">Reference proteome</keyword>
<organism evidence="1 2">
    <name type="scientific">Caulobacter ginsengisoli</name>
    <dbReference type="NCBI Taxonomy" id="400775"/>
    <lineage>
        <taxon>Bacteria</taxon>
        <taxon>Pseudomonadati</taxon>
        <taxon>Pseudomonadota</taxon>
        <taxon>Alphaproteobacteria</taxon>
        <taxon>Caulobacterales</taxon>
        <taxon>Caulobacteraceae</taxon>
        <taxon>Caulobacter</taxon>
    </lineage>
</organism>
<evidence type="ECO:0000313" key="1">
    <source>
        <dbReference type="EMBL" id="MDQ0463377.1"/>
    </source>
</evidence>
<evidence type="ECO:0000313" key="2">
    <source>
        <dbReference type="Proteomes" id="UP001228905"/>
    </source>
</evidence>
<proteinExistence type="predicted"/>
<reference evidence="1 2" key="1">
    <citation type="submission" date="2023-07" db="EMBL/GenBank/DDBJ databases">
        <title>Genomic Encyclopedia of Type Strains, Phase IV (KMG-IV): sequencing the most valuable type-strain genomes for metagenomic binning, comparative biology and taxonomic classification.</title>
        <authorList>
            <person name="Goeker M."/>
        </authorList>
    </citation>
    <scope>NUCLEOTIDE SEQUENCE [LARGE SCALE GENOMIC DNA]</scope>
    <source>
        <strain evidence="1 2">DSM 18695</strain>
    </source>
</reference>
<protein>
    <recommendedName>
        <fullName evidence="3">MarR family transcriptional regulator</fullName>
    </recommendedName>
</protein>
<accession>A0ABU0IMY7</accession>
<name>A0ABU0IMY7_9CAUL</name>
<sequence length="301" mass="32529">MLEQIEAAEAAKVLEAAVLDRVIANPAFEAAARAAVACWTPPHGDAMLLLRDIGRFIAAQWSFFLASEPEGLTRSRLEELLKTTSVSGMARAQALLIYLRFIGFIKPLPTGDSRIKRFAPTEALTTAFTTRLKSELTWAAALDADIAAVLDRFDEPQVADAFRRHHAQNTIMAFTGFRPQTVSLDVFSHRFGGMTVLGALLQAADRGGVFPPEGLARFSVSHLSRLSGAARPQVRALLRAAEKDGMLAELSEGEVRLTPLLVQHVSYLIACSVQLFAWAARRVLAEMGGPGLAPGAQIPSI</sequence>
<dbReference type="Proteomes" id="UP001228905">
    <property type="component" value="Unassembled WGS sequence"/>
</dbReference>
<gene>
    <name evidence="1" type="ORF">QO010_001148</name>
</gene>
<dbReference type="RefSeq" id="WP_307347207.1">
    <property type="nucleotide sequence ID" value="NZ_JAUSVS010000002.1"/>
</dbReference>
<comment type="caution">
    <text evidence="1">The sequence shown here is derived from an EMBL/GenBank/DDBJ whole genome shotgun (WGS) entry which is preliminary data.</text>
</comment>
<dbReference type="EMBL" id="JAUSVS010000002">
    <property type="protein sequence ID" value="MDQ0463377.1"/>
    <property type="molecule type" value="Genomic_DNA"/>
</dbReference>